<sequence>MAGLSGSAPSTTHWRSLITVTAKPKTDANVKIISKEERENATILNNLLHKKRNLRVSAHNRRSDVAQNPYAALSHVDGITQVCVLSIQPGTNLESNCDDPLYSYSRDVDVDGDVDTSVGKLEPTILSSLVQFGITHILHASDLLVSSSQKTPPPPSPPPLSFPLPPLLFHLLESTPKSLTLLSTNRRMLYIHYATSFNIVVVCVSEGNPKVPNVVRGEVEGVIRGLGLD</sequence>
<dbReference type="AlphaFoldDB" id="A0A9W6ZMC9"/>
<keyword evidence="2" id="KW-1185">Reference proteome</keyword>
<gene>
    <name evidence="1" type="ORF">TrLO_g10364</name>
</gene>
<dbReference type="OrthoDB" id="10615997at2759"/>
<reference evidence="2" key="1">
    <citation type="journal article" date="2023" name="Commun. Biol.">
        <title>Genome analysis of Parmales, the sister group of diatoms, reveals the evolutionary specialization of diatoms from phago-mixotrophs to photoautotrophs.</title>
        <authorList>
            <person name="Ban H."/>
            <person name="Sato S."/>
            <person name="Yoshikawa S."/>
            <person name="Yamada K."/>
            <person name="Nakamura Y."/>
            <person name="Ichinomiya M."/>
            <person name="Sato N."/>
            <person name="Blanc-Mathieu R."/>
            <person name="Endo H."/>
            <person name="Kuwata A."/>
            <person name="Ogata H."/>
        </authorList>
    </citation>
    <scope>NUCLEOTIDE SEQUENCE [LARGE SCALE GENOMIC DNA]</scope>
    <source>
        <strain evidence="2">NIES 3700</strain>
    </source>
</reference>
<name>A0A9W6ZMC9_9STRA</name>
<protein>
    <submittedName>
        <fullName evidence="1">Uncharacterized protein</fullName>
    </submittedName>
</protein>
<accession>A0A9W6ZMC9</accession>
<proteinExistence type="predicted"/>
<comment type="caution">
    <text evidence="1">The sequence shown here is derived from an EMBL/GenBank/DDBJ whole genome shotgun (WGS) entry which is preliminary data.</text>
</comment>
<evidence type="ECO:0000313" key="2">
    <source>
        <dbReference type="Proteomes" id="UP001165122"/>
    </source>
</evidence>
<dbReference type="EMBL" id="BRXW01000419">
    <property type="protein sequence ID" value="GMH52585.1"/>
    <property type="molecule type" value="Genomic_DNA"/>
</dbReference>
<dbReference type="Proteomes" id="UP001165122">
    <property type="component" value="Unassembled WGS sequence"/>
</dbReference>
<organism evidence="1 2">
    <name type="scientific">Triparma laevis f. longispina</name>
    <dbReference type="NCBI Taxonomy" id="1714387"/>
    <lineage>
        <taxon>Eukaryota</taxon>
        <taxon>Sar</taxon>
        <taxon>Stramenopiles</taxon>
        <taxon>Ochrophyta</taxon>
        <taxon>Bolidophyceae</taxon>
        <taxon>Parmales</taxon>
        <taxon>Triparmaceae</taxon>
        <taxon>Triparma</taxon>
    </lineage>
</organism>
<evidence type="ECO:0000313" key="1">
    <source>
        <dbReference type="EMBL" id="GMH52585.1"/>
    </source>
</evidence>